<protein>
    <submittedName>
        <fullName evidence="2">SMI1/KNR4 family protein</fullName>
    </submittedName>
</protein>
<proteinExistence type="predicted"/>
<dbReference type="SUPFAM" id="SSF160631">
    <property type="entry name" value="SMI1/KNR4-like"/>
    <property type="match status" value="1"/>
</dbReference>
<name>A0ABW6XIN6_9ACTN</name>
<evidence type="ECO:0000256" key="1">
    <source>
        <dbReference type="SAM" id="MobiDB-lite"/>
    </source>
</evidence>
<feature type="compositionally biased region" description="Low complexity" evidence="1">
    <location>
        <begin position="92"/>
        <end position="102"/>
    </location>
</feature>
<dbReference type="Proteomes" id="UP001602370">
    <property type="component" value="Unassembled WGS sequence"/>
</dbReference>
<sequence>MNDQPTPAAARLRELLGEPPCWGWARPQLWEAAEKHLGVALPADYKAFLDLYGPGSFDRLFRLARPVEGTPAELEQIWSTSGRSHLDDRSSLRSPSTPTQAV</sequence>
<evidence type="ECO:0000313" key="2">
    <source>
        <dbReference type="EMBL" id="MFF5917321.1"/>
    </source>
</evidence>
<dbReference type="InterPro" id="IPR037883">
    <property type="entry name" value="Knr4/Smi1-like_sf"/>
</dbReference>
<evidence type="ECO:0000313" key="3">
    <source>
        <dbReference type="Proteomes" id="UP001602370"/>
    </source>
</evidence>
<accession>A0ABW6XIN6</accession>
<dbReference type="RefSeq" id="WP_158710521.1">
    <property type="nucleotide sequence ID" value="NZ_JBIBDZ010000001.1"/>
</dbReference>
<feature type="region of interest" description="Disordered" evidence="1">
    <location>
        <begin position="78"/>
        <end position="102"/>
    </location>
</feature>
<gene>
    <name evidence="2" type="ORF">ACFY8C_03080</name>
</gene>
<keyword evidence="3" id="KW-1185">Reference proteome</keyword>
<dbReference type="EMBL" id="JBIBDZ010000001">
    <property type="protein sequence ID" value="MFF5917321.1"/>
    <property type="molecule type" value="Genomic_DNA"/>
</dbReference>
<reference evidence="2 3" key="1">
    <citation type="submission" date="2024-10" db="EMBL/GenBank/DDBJ databases">
        <title>The Natural Products Discovery Center: Release of the First 8490 Sequenced Strains for Exploring Actinobacteria Biosynthetic Diversity.</title>
        <authorList>
            <person name="Kalkreuter E."/>
            <person name="Kautsar S.A."/>
            <person name="Yang D."/>
            <person name="Bader C.D."/>
            <person name="Teijaro C.N."/>
            <person name="Fluegel L."/>
            <person name="Davis C.M."/>
            <person name="Simpson J.R."/>
            <person name="Lauterbach L."/>
            <person name="Steele A.D."/>
            <person name="Gui C."/>
            <person name="Meng S."/>
            <person name="Li G."/>
            <person name="Viehrig K."/>
            <person name="Ye F."/>
            <person name="Su P."/>
            <person name="Kiefer A.F."/>
            <person name="Nichols A."/>
            <person name="Cepeda A.J."/>
            <person name="Yan W."/>
            <person name="Fan B."/>
            <person name="Jiang Y."/>
            <person name="Adhikari A."/>
            <person name="Zheng C.-J."/>
            <person name="Schuster L."/>
            <person name="Cowan T.M."/>
            <person name="Smanski M.J."/>
            <person name="Chevrette M.G."/>
            <person name="De Carvalho L.P.S."/>
            <person name="Shen B."/>
        </authorList>
    </citation>
    <scope>NUCLEOTIDE SEQUENCE [LARGE SCALE GENOMIC DNA]</scope>
    <source>
        <strain evidence="2 3">NPDC012605</strain>
    </source>
</reference>
<organism evidence="2 3">
    <name type="scientific">Streptomyces flavochromogenes</name>
    <dbReference type="NCBI Taxonomy" id="68199"/>
    <lineage>
        <taxon>Bacteria</taxon>
        <taxon>Bacillati</taxon>
        <taxon>Actinomycetota</taxon>
        <taxon>Actinomycetes</taxon>
        <taxon>Kitasatosporales</taxon>
        <taxon>Streptomycetaceae</taxon>
        <taxon>Streptomyces</taxon>
    </lineage>
</organism>
<comment type="caution">
    <text evidence="2">The sequence shown here is derived from an EMBL/GenBank/DDBJ whole genome shotgun (WGS) entry which is preliminary data.</text>
</comment>
<dbReference type="Gene3D" id="3.40.1580.10">
    <property type="entry name" value="SMI1/KNR4-like"/>
    <property type="match status" value="1"/>
</dbReference>